<reference evidence="1 2" key="1">
    <citation type="submission" date="2016-10" db="EMBL/GenBank/DDBJ databases">
        <authorList>
            <person name="de Groot N.N."/>
        </authorList>
    </citation>
    <scope>NUCLEOTIDE SEQUENCE [LARGE SCALE GENOMIC DNA]</scope>
    <source>
        <strain evidence="1 2">DSM 25584</strain>
    </source>
</reference>
<accession>A0A1G7MD24</accession>
<dbReference type="NCBIfam" id="TIGR02566">
    <property type="entry name" value="cas_Csy3"/>
    <property type="match status" value="1"/>
</dbReference>
<dbReference type="OrthoDB" id="240864at2"/>
<evidence type="ECO:0000313" key="1">
    <source>
        <dbReference type="EMBL" id="SDF59039.1"/>
    </source>
</evidence>
<proteinExistence type="predicted"/>
<dbReference type="AlphaFoldDB" id="A0A1G7MD24"/>
<protein>
    <submittedName>
        <fullName evidence="1">CRISPR-associated protein, Csy3 family</fullName>
    </submittedName>
</protein>
<name>A0A1G7MD24_9PROT</name>
<organism evidence="1 2">
    <name type="scientific">Limimonas halophila</name>
    <dbReference type="NCBI Taxonomy" id="1082479"/>
    <lineage>
        <taxon>Bacteria</taxon>
        <taxon>Pseudomonadati</taxon>
        <taxon>Pseudomonadota</taxon>
        <taxon>Alphaproteobacteria</taxon>
        <taxon>Rhodospirillales</taxon>
        <taxon>Rhodovibrionaceae</taxon>
        <taxon>Limimonas</taxon>
    </lineage>
</organism>
<dbReference type="STRING" id="1082479.SAMN05216241_101550"/>
<keyword evidence="2" id="KW-1185">Reference proteome</keyword>
<dbReference type="EMBL" id="FNCE01000001">
    <property type="protein sequence ID" value="SDF59039.1"/>
    <property type="molecule type" value="Genomic_DNA"/>
</dbReference>
<dbReference type="Proteomes" id="UP000199415">
    <property type="component" value="Unassembled WGS sequence"/>
</dbReference>
<evidence type="ECO:0000313" key="2">
    <source>
        <dbReference type="Proteomes" id="UP000199415"/>
    </source>
</evidence>
<dbReference type="Pfam" id="PF09615">
    <property type="entry name" value="Cas_Csy3"/>
    <property type="match status" value="1"/>
</dbReference>
<gene>
    <name evidence="1" type="ORF">SAMN05216241_101550</name>
</gene>
<sequence>MTTVPTLHANLLSYARSVQPGEGLFFGVTAGEPLLTEEEQLNRSALIPAEVEEVSVRGQISNYVSDPDNTEFNISEPNLQTIDQAKLPASADRLVVKTSVQFLPNSTAPHACDNKTVADNLQELARKYRDVGGYTFLAKRYLWNVLNARWLWRNFLIMTDKKVHVLEDGVRVLTADPAQLERDHYPGDDTLEEAAPGAGALAERMGRALYDPEAVLSLELVGEGALPEGSEIFPSQEYLGGEAEERVRRRRGNKNAGKVLSAIPVQHGNRTVRQATFHPQKIGNAIRCVDEWHGSTEIECAMPADPYAALTTRAVALRPPNGGSFYDFITRQNRRKELYAALDKEDPADPDCGNVHFVFACLSRGGVFGGKE</sequence>
<dbReference type="RefSeq" id="WP_090018554.1">
    <property type="nucleotide sequence ID" value="NZ_FNCE01000001.1"/>
</dbReference>
<dbReference type="InterPro" id="IPR013399">
    <property type="entry name" value="CRISPR-assoc_prot_Csy3"/>
</dbReference>